<dbReference type="SUPFAM" id="SSF55021">
    <property type="entry name" value="ACT-like"/>
    <property type="match status" value="1"/>
</dbReference>
<dbReference type="Gene3D" id="3.30.460.10">
    <property type="entry name" value="Beta Polymerase, domain 2"/>
    <property type="match status" value="1"/>
</dbReference>
<dbReference type="InterPro" id="IPR004811">
    <property type="entry name" value="RelA/Spo_fam"/>
</dbReference>
<dbReference type="CDD" id="cd01668">
    <property type="entry name" value="TGS_RSH"/>
    <property type="match status" value="1"/>
</dbReference>
<evidence type="ECO:0000313" key="5">
    <source>
        <dbReference type="EMBL" id="KAA6350034.1"/>
    </source>
</evidence>
<keyword evidence="5" id="KW-0808">Transferase</keyword>
<dbReference type="NCBIfam" id="TIGR00691">
    <property type="entry name" value="spoT_relA"/>
    <property type="match status" value="1"/>
</dbReference>
<dbReference type="GO" id="GO:0005886">
    <property type="term" value="C:plasma membrane"/>
    <property type="evidence" value="ECO:0007669"/>
    <property type="project" value="TreeGrafter"/>
</dbReference>
<dbReference type="Pfam" id="PF13328">
    <property type="entry name" value="HD_4"/>
    <property type="match status" value="1"/>
</dbReference>
<dbReference type="SUPFAM" id="SSF109604">
    <property type="entry name" value="HD-domain/PDEase-like"/>
    <property type="match status" value="1"/>
</dbReference>
<feature type="region of interest" description="Disordered" evidence="2">
    <location>
        <begin position="564"/>
        <end position="585"/>
    </location>
</feature>
<keyword evidence="5" id="KW-0418">Kinase</keyword>
<evidence type="ECO:0000313" key="4">
    <source>
        <dbReference type="EMBL" id="KAA6349992.1"/>
    </source>
</evidence>
<feature type="compositionally biased region" description="Polar residues" evidence="2">
    <location>
        <begin position="572"/>
        <end position="584"/>
    </location>
</feature>
<evidence type="ECO:0000256" key="2">
    <source>
        <dbReference type="SAM" id="MobiDB-lite"/>
    </source>
</evidence>
<dbReference type="InterPro" id="IPR045600">
    <property type="entry name" value="RelA/SpoT_AH_RIS"/>
</dbReference>
<dbReference type="Gene3D" id="3.10.20.30">
    <property type="match status" value="1"/>
</dbReference>
<dbReference type="GO" id="GO:0015969">
    <property type="term" value="P:guanosine tetraphosphate metabolic process"/>
    <property type="evidence" value="ECO:0007669"/>
    <property type="project" value="InterPro"/>
</dbReference>
<dbReference type="Gene3D" id="3.30.70.260">
    <property type="match status" value="1"/>
</dbReference>
<feature type="domain" description="TGS" evidence="3">
    <location>
        <begin position="406"/>
        <end position="467"/>
    </location>
</feature>
<dbReference type="InterPro" id="IPR012675">
    <property type="entry name" value="Beta-grasp_dom_sf"/>
</dbReference>
<dbReference type="FunFam" id="3.10.20.30:FF:000002">
    <property type="entry name" value="GTP pyrophosphokinase (RelA/SpoT)"/>
    <property type="match status" value="1"/>
</dbReference>
<dbReference type="CDD" id="cd05399">
    <property type="entry name" value="NT_Rel-Spo_like"/>
    <property type="match status" value="1"/>
</dbReference>
<protein>
    <submittedName>
        <fullName evidence="5">GTP pyrophosphokinase</fullName>
        <ecNumber evidence="5">2.7.6.5</ecNumber>
    </submittedName>
</protein>
<dbReference type="SUPFAM" id="SSF81271">
    <property type="entry name" value="TGS-like"/>
    <property type="match status" value="1"/>
</dbReference>
<dbReference type="SMART" id="SM00954">
    <property type="entry name" value="RelA_SpoT"/>
    <property type="match status" value="1"/>
</dbReference>
<dbReference type="InterPro" id="IPR033655">
    <property type="entry name" value="TGS_RelA/SpoT"/>
</dbReference>
<dbReference type="EMBL" id="SNRY01000035">
    <property type="protein sequence ID" value="KAA6350034.1"/>
    <property type="molecule type" value="Genomic_DNA"/>
</dbReference>
<organism evidence="5">
    <name type="scientific">termite gut metagenome</name>
    <dbReference type="NCBI Taxonomy" id="433724"/>
    <lineage>
        <taxon>unclassified sequences</taxon>
        <taxon>metagenomes</taxon>
        <taxon>organismal metagenomes</taxon>
    </lineage>
</organism>
<name>A0A5J4SVB3_9ZZZZ</name>
<dbReference type="SUPFAM" id="SSF81301">
    <property type="entry name" value="Nucleotidyltransferase"/>
    <property type="match status" value="1"/>
</dbReference>
<dbReference type="AlphaFoldDB" id="A0A5J4SVB3"/>
<dbReference type="Pfam" id="PF19296">
    <property type="entry name" value="RelA_AH_RIS"/>
    <property type="match status" value="1"/>
</dbReference>
<dbReference type="InterPro" id="IPR012676">
    <property type="entry name" value="TGS-like"/>
</dbReference>
<dbReference type="Pfam" id="PF02824">
    <property type="entry name" value="TGS"/>
    <property type="match status" value="1"/>
</dbReference>
<dbReference type="Gene3D" id="1.10.3210.10">
    <property type="entry name" value="Hypothetical protein af1432"/>
    <property type="match status" value="1"/>
</dbReference>
<comment type="caution">
    <text evidence="5">The sequence shown here is derived from an EMBL/GenBank/DDBJ whole genome shotgun (WGS) entry which is preliminary data.</text>
</comment>
<reference evidence="5" key="1">
    <citation type="submission" date="2019-03" db="EMBL/GenBank/DDBJ databases">
        <title>Single cell metagenomics reveals metabolic interactions within the superorganism composed of flagellate Streblomastix strix and complex community of Bacteroidetes bacteria on its surface.</title>
        <authorList>
            <person name="Treitli S.C."/>
            <person name="Kolisko M."/>
            <person name="Husnik F."/>
            <person name="Keeling P."/>
            <person name="Hampl V."/>
        </authorList>
    </citation>
    <scope>NUCLEOTIDE SEQUENCE</scope>
    <source>
        <strain evidence="5">STM</strain>
    </source>
</reference>
<dbReference type="Pfam" id="PF13291">
    <property type="entry name" value="ACT_4"/>
    <property type="match status" value="1"/>
</dbReference>
<dbReference type="InterPro" id="IPR043519">
    <property type="entry name" value="NT_sf"/>
</dbReference>
<gene>
    <name evidence="4" type="ORF">EZS27_002570</name>
    <name evidence="5" type="ORF">EZS27_002612</name>
</gene>
<proteinExistence type="inferred from homology"/>
<evidence type="ECO:0000256" key="1">
    <source>
        <dbReference type="ARBA" id="ARBA00007476"/>
    </source>
</evidence>
<dbReference type="InterPro" id="IPR002912">
    <property type="entry name" value="ACT_dom"/>
</dbReference>
<dbReference type="EC" id="2.7.6.5" evidence="5"/>
<dbReference type="PANTHER" id="PTHR21262">
    <property type="entry name" value="GUANOSINE-3',5'-BIS DIPHOSPHATE 3'-PYROPHOSPHOHYDROLASE"/>
    <property type="match status" value="1"/>
</dbReference>
<sequence length="741" mass="85184">MDEIRFFTEIEKKKLLVLYKKLIYSAGDSIGRNNIRKIKRCLIEAVRRNRSLPRNSFGMNPVIRDLETAVILSEEMNMKGAGLIGTMLNEIVKCKILPIEIIRTEFGDDVTGIIKGLVKTNELYTKSATVESENFRNLLLSFAEDMRVILIMIADRVNIMRQIKDSDNEEDRLNVAGEATYLYAPLAHKLGLYKLKSELEDLSLKYTQKETYYFLKDKLNETKASRDKYIATFIEPVKKKLTEAGLKCEIKGRTKSIHSIWNKMLKQKTGFENIYDLFAIRIIIDSEGEKEKQECWQAYSVITDMYQPNPKRLRDWLSIPKSNGYESLHITVMGPKGKWVEVQIRTRRMDEVAERGLAAHWRYKGIKNESGLLDEWLNSMRETLEEHSESDSMKVMDRFKLDLYEDEVFVFTPKGDLYKMAKGATVLDFAFHIHSQLGSKCVGGKINGKIVPLRQTLNSGDQVEITTSNTQTPKQNWLNIATTTKARTKIRQALKELNTTQCDLAKEMLERKFKNRKIEYDESVMMHLIKRMGYKSVTDFYQHIADGVPDVNDILEKYMEQQKHDNREDTVPNAQGVENFNLPTPTDDEVEQEDVLLIDKHLKGVDFKLAKCCNPIYGDEVFGFVTVTNGIKIHRKSCPNANQMKERFGYRIVKAEWTGKSYGTKYTVMLHVVGNNDIGIVTNITSVISKETDVSLRSINIESNDGLFACTLTVMVNDTGKMETLIKRLTTIRGVKQVNRY</sequence>
<dbReference type="GO" id="GO:0008728">
    <property type="term" value="F:GTP diphosphokinase activity"/>
    <property type="evidence" value="ECO:0007669"/>
    <property type="project" value="UniProtKB-EC"/>
</dbReference>
<dbReference type="Pfam" id="PF04607">
    <property type="entry name" value="RelA_SpoT"/>
    <property type="match status" value="1"/>
</dbReference>
<dbReference type="GO" id="GO:0016301">
    <property type="term" value="F:kinase activity"/>
    <property type="evidence" value="ECO:0007669"/>
    <property type="project" value="UniProtKB-KW"/>
</dbReference>
<dbReference type="InterPro" id="IPR004095">
    <property type="entry name" value="TGS"/>
</dbReference>
<dbReference type="InterPro" id="IPR045865">
    <property type="entry name" value="ACT-like_dom_sf"/>
</dbReference>
<dbReference type="PROSITE" id="PS51880">
    <property type="entry name" value="TGS"/>
    <property type="match status" value="1"/>
</dbReference>
<evidence type="ECO:0000259" key="3">
    <source>
        <dbReference type="PROSITE" id="PS51880"/>
    </source>
</evidence>
<dbReference type="PANTHER" id="PTHR21262:SF31">
    <property type="entry name" value="GTP PYROPHOSPHOKINASE"/>
    <property type="match status" value="1"/>
</dbReference>
<comment type="similarity">
    <text evidence="1">Belongs to the RelA/SpoT family.</text>
</comment>
<accession>A0A5J4SVB3</accession>
<dbReference type="EMBL" id="SNRY01000035">
    <property type="protein sequence ID" value="KAA6349992.1"/>
    <property type="molecule type" value="Genomic_DNA"/>
</dbReference>
<dbReference type="InterPro" id="IPR007685">
    <property type="entry name" value="RelA_SpoT"/>
</dbReference>